<keyword evidence="1" id="KW-0343">GTPase activation</keyword>
<dbReference type="PROSITE" id="PS50108">
    <property type="entry name" value="CRIB"/>
    <property type="match status" value="1"/>
</dbReference>
<dbReference type="InterPro" id="IPR044785">
    <property type="entry name" value="RopGAP1-5"/>
</dbReference>
<dbReference type="PANTHER" id="PTHR23177">
    <property type="entry name" value="MKIAA1688 PROTEIN"/>
    <property type="match status" value="1"/>
</dbReference>
<dbReference type="AlphaFoldDB" id="A0ABC8RF00"/>
<proteinExistence type="predicted"/>
<evidence type="ECO:0000259" key="4">
    <source>
        <dbReference type="PROSITE" id="PS50238"/>
    </source>
</evidence>
<gene>
    <name evidence="5" type="ORF">ILEXP_LOCUS11247</name>
</gene>
<dbReference type="InterPro" id="IPR000198">
    <property type="entry name" value="RhoGAP_dom"/>
</dbReference>
<dbReference type="InterPro" id="IPR000095">
    <property type="entry name" value="CRIB_dom"/>
</dbReference>
<dbReference type="Pfam" id="PF00620">
    <property type="entry name" value="RhoGAP"/>
    <property type="match status" value="1"/>
</dbReference>
<dbReference type="CDD" id="cd00132">
    <property type="entry name" value="CRIB"/>
    <property type="match status" value="1"/>
</dbReference>
<evidence type="ECO:0000313" key="6">
    <source>
        <dbReference type="Proteomes" id="UP001642360"/>
    </source>
</evidence>
<dbReference type="PANTHER" id="PTHR23177:SF64">
    <property type="entry name" value="RHO GTPASE-ACTIVATING PROTEIN 1"/>
    <property type="match status" value="1"/>
</dbReference>
<dbReference type="GO" id="GO:0005096">
    <property type="term" value="F:GTPase activator activity"/>
    <property type="evidence" value="ECO:0007669"/>
    <property type="project" value="UniProtKB-KW"/>
</dbReference>
<dbReference type="SUPFAM" id="SSF48350">
    <property type="entry name" value="GTPase activation domain, GAP"/>
    <property type="match status" value="1"/>
</dbReference>
<feature type="domain" description="Rho-GAP" evidence="4">
    <location>
        <begin position="163"/>
        <end position="345"/>
    </location>
</feature>
<dbReference type="FunFam" id="1.10.555.10:FF:000046">
    <property type="entry name" value="Rho GTPase-activating protein 5"/>
    <property type="match status" value="1"/>
</dbReference>
<dbReference type="Gene3D" id="1.10.555.10">
    <property type="entry name" value="Rho GTPase activation protein"/>
    <property type="match status" value="1"/>
</dbReference>
<dbReference type="EMBL" id="CAUOFW020001308">
    <property type="protein sequence ID" value="CAK9143534.1"/>
    <property type="molecule type" value="Genomic_DNA"/>
</dbReference>
<protein>
    <submittedName>
        <fullName evidence="5">Uncharacterized protein</fullName>
    </submittedName>
</protein>
<keyword evidence="6" id="KW-1185">Reference proteome</keyword>
<feature type="region of interest" description="Disordered" evidence="2">
    <location>
        <begin position="361"/>
        <end position="405"/>
    </location>
</feature>
<feature type="region of interest" description="Disordered" evidence="2">
    <location>
        <begin position="1"/>
        <end position="79"/>
    </location>
</feature>
<sequence>MTGIVQSPPQLSSSSSSITCVQSSDNDGSHQQTHLNNGTFISSPASYSGDVRRRDTEVEENNQEEGGGGGRERKRRGREEGDQLSLLAVLVTVFRKSLVSCRSERIEELSSSMEIGLPSNVKHIAHVTFDRFNGFLGLPVEFEPEVPRRPPSASTSVFGVSTKSMQLSFDSRGNSIPTILLMMQGRLYAQGGLQAEGIFRINPENGQEEYVREQLNRGVVPDDIDLHCLSGLIKAWFRELPNGVLDSLSPELVMQAQSEEECAQLVQLLPPTETGLLDWAINLMADVAQLEHLNKMNARNVAMVFAPNMTQMSDPLTALMYAVQVMNFLKTLIVKTLRKREDSTVEPGPIYQLEPLDEIGQHSSLQPLTERRDEVKEDEEAFVAKEPLSESPAHPTHGHSKTDTETHGFLTSIENIIPGEKGKPVDNCAGEVSNEVDAMKDGLEGRAIMGSGGAQLRIRRIKTGQSSTINLRKGSRKLHEHLVVRVAGHVEKSKETSSITTYQPTKPSLTCSITSRLNSRT</sequence>
<organism evidence="5 6">
    <name type="scientific">Ilex paraguariensis</name>
    <name type="common">yerba mate</name>
    <dbReference type="NCBI Taxonomy" id="185542"/>
    <lineage>
        <taxon>Eukaryota</taxon>
        <taxon>Viridiplantae</taxon>
        <taxon>Streptophyta</taxon>
        <taxon>Embryophyta</taxon>
        <taxon>Tracheophyta</taxon>
        <taxon>Spermatophyta</taxon>
        <taxon>Magnoliopsida</taxon>
        <taxon>eudicotyledons</taxon>
        <taxon>Gunneridae</taxon>
        <taxon>Pentapetalae</taxon>
        <taxon>asterids</taxon>
        <taxon>campanulids</taxon>
        <taxon>Aquifoliales</taxon>
        <taxon>Aquifoliaceae</taxon>
        <taxon>Ilex</taxon>
    </lineage>
</organism>
<dbReference type="Proteomes" id="UP001642360">
    <property type="component" value="Unassembled WGS sequence"/>
</dbReference>
<reference evidence="5 6" key="1">
    <citation type="submission" date="2024-02" db="EMBL/GenBank/DDBJ databases">
        <authorList>
            <person name="Vignale AGUSTIN F."/>
            <person name="Sosa J E."/>
            <person name="Modenutti C."/>
        </authorList>
    </citation>
    <scope>NUCLEOTIDE SEQUENCE [LARGE SCALE GENOMIC DNA]</scope>
</reference>
<dbReference type="Gene3D" id="3.90.810.10">
    <property type="entry name" value="CRIB domain"/>
    <property type="match status" value="1"/>
</dbReference>
<dbReference type="PROSITE" id="PS50238">
    <property type="entry name" value="RHOGAP"/>
    <property type="match status" value="1"/>
</dbReference>
<dbReference type="SMART" id="SM00285">
    <property type="entry name" value="PBD"/>
    <property type="match status" value="1"/>
</dbReference>
<feature type="domain" description="CRIB" evidence="3">
    <location>
        <begin position="115"/>
        <end position="128"/>
    </location>
</feature>
<comment type="caution">
    <text evidence="5">The sequence shown here is derived from an EMBL/GenBank/DDBJ whole genome shotgun (WGS) entry which is preliminary data.</text>
</comment>
<accession>A0ABC8RF00</accession>
<feature type="compositionally biased region" description="Low complexity" evidence="2">
    <location>
        <begin position="1"/>
        <end position="24"/>
    </location>
</feature>
<evidence type="ECO:0000259" key="3">
    <source>
        <dbReference type="PROSITE" id="PS50108"/>
    </source>
</evidence>
<dbReference type="InterPro" id="IPR008936">
    <property type="entry name" value="Rho_GTPase_activation_prot"/>
</dbReference>
<dbReference type="InterPro" id="IPR036936">
    <property type="entry name" value="CRIB_dom_sf"/>
</dbReference>
<evidence type="ECO:0000256" key="1">
    <source>
        <dbReference type="ARBA" id="ARBA00022468"/>
    </source>
</evidence>
<name>A0ABC8RF00_9AQUA</name>
<feature type="compositionally biased region" description="Polar residues" evidence="2">
    <location>
        <begin position="25"/>
        <end position="46"/>
    </location>
</feature>
<evidence type="ECO:0000313" key="5">
    <source>
        <dbReference type="EMBL" id="CAK9143534.1"/>
    </source>
</evidence>
<dbReference type="CDD" id="cd00159">
    <property type="entry name" value="RhoGAP"/>
    <property type="match status" value="1"/>
</dbReference>
<evidence type="ECO:0000256" key="2">
    <source>
        <dbReference type="SAM" id="MobiDB-lite"/>
    </source>
</evidence>
<dbReference type="SMART" id="SM00324">
    <property type="entry name" value="RhoGAP"/>
    <property type="match status" value="1"/>
</dbReference>